<feature type="transmembrane region" description="Helical" evidence="1">
    <location>
        <begin position="62"/>
        <end position="84"/>
    </location>
</feature>
<keyword evidence="1" id="KW-0812">Transmembrane</keyword>
<feature type="transmembrane region" description="Helical" evidence="1">
    <location>
        <begin position="212"/>
        <end position="231"/>
    </location>
</feature>
<name>A0A1M4EGK0_9ACTN</name>
<reference evidence="2" key="1">
    <citation type="submission" date="2016-04" db="EMBL/GenBank/DDBJ databases">
        <authorList>
            <person name="Evans L.H."/>
            <person name="Alamgir A."/>
            <person name="Owens N."/>
            <person name="Weber N.D."/>
            <person name="Virtaneva K."/>
            <person name="Barbian K."/>
            <person name="Babar A."/>
            <person name="Rosenke K."/>
        </authorList>
    </citation>
    <scope>NUCLEOTIDE SEQUENCE</scope>
    <source>
        <strain evidence="2">Nono1</strain>
    </source>
</reference>
<accession>A0A1M4EGK0</accession>
<dbReference type="EMBL" id="LT559118">
    <property type="protein sequence ID" value="SBO97856.1"/>
    <property type="molecule type" value="Genomic_DNA"/>
</dbReference>
<dbReference type="RefSeq" id="WP_225266591.1">
    <property type="nucleotide sequence ID" value="NZ_CP084058.1"/>
</dbReference>
<protein>
    <submittedName>
        <fullName evidence="2">Uncharacterized protein</fullName>
    </submittedName>
</protein>
<sequence length="614" mass="66858">MIFPIVTHLWAAAGRYRLGRLAAVAVAFYLAAVAATTGYAIVSRDLSALSVTVTGLASWPRFVGGGRLGPLLVAIGVFNAWMLWQVLRGPALPRAEGSPRDVVWLRRLLYLGIAADLVFWEVLDELSGVVVLVGSRVLWAVTMIVWVRVLTGMPASLRAAGLALGLIGALPLVLLPDAVIWQGRWVLGLASIAFTVMILLGQRRDGRWSGATVAIGWLALIAPLILPLLHLVLPDEAEDVSRALALVADVLETLTTVWLARTAHELARSGAATGSRPVTHRGTRLLLSVAVVLPLLAIGAEEEARYSFTGTEEDCGERIRPFAETRPQDRRRTFLCLARDDSVESPIFPRNLPDRQVLAHGDRLCAMPAVKDRQEWLRRTNEPPGMVRLGDALEFLCPGAAARHRAEQARVQREREREQAAWQAELAEMNTRCADPWPKVRAARQGTAAYLLFEGGGYYVYDDRDGTDGDPYADMFEAIEDGFVHAAGGSAAITTFGENEPMCMTVKAFRKAPPLRLKGWAQVVEVGIASRSGRIVVPPYPEGGDSGALAPLPSLAVDGPGRYRMRIYARTEEWDEADPEAPVEEHLIVVYPGRSAKKVVHRTWAGWGGAGPTP</sequence>
<feature type="transmembrane region" description="Helical" evidence="1">
    <location>
        <begin position="181"/>
        <end position="200"/>
    </location>
</feature>
<dbReference type="AlphaFoldDB" id="A0A1M4EGK0"/>
<proteinExistence type="predicted"/>
<gene>
    <name evidence="2" type="ORF">BN4615_P7372</name>
</gene>
<evidence type="ECO:0000256" key="1">
    <source>
        <dbReference type="SAM" id="Phobius"/>
    </source>
</evidence>
<keyword evidence="1" id="KW-1133">Transmembrane helix</keyword>
<feature type="transmembrane region" description="Helical" evidence="1">
    <location>
        <begin position="129"/>
        <end position="150"/>
    </location>
</feature>
<organism evidence="2">
    <name type="scientific">Nonomuraea gerenzanensis</name>
    <dbReference type="NCBI Taxonomy" id="93944"/>
    <lineage>
        <taxon>Bacteria</taxon>
        <taxon>Bacillati</taxon>
        <taxon>Actinomycetota</taxon>
        <taxon>Actinomycetes</taxon>
        <taxon>Streptosporangiales</taxon>
        <taxon>Streptosporangiaceae</taxon>
        <taxon>Nonomuraea</taxon>
    </lineage>
</organism>
<evidence type="ECO:0000313" key="2">
    <source>
        <dbReference type="EMBL" id="SBO97856.1"/>
    </source>
</evidence>
<keyword evidence="1" id="KW-0472">Membrane</keyword>
<feature type="transmembrane region" description="Helical" evidence="1">
    <location>
        <begin position="21"/>
        <end position="42"/>
    </location>
</feature>
<feature type="transmembrane region" description="Helical" evidence="1">
    <location>
        <begin position="157"/>
        <end position="175"/>
    </location>
</feature>
<feature type="transmembrane region" description="Helical" evidence="1">
    <location>
        <begin position="104"/>
        <end position="123"/>
    </location>
</feature>